<gene>
    <name evidence="3" type="ordered locus">Sput200_3714</name>
    <name evidence="4" type="ordered locus">Sput200_3974</name>
</gene>
<feature type="domain" description="Mor transcription activator" evidence="2">
    <location>
        <begin position="44"/>
        <end position="147"/>
    </location>
</feature>
<name>E6XHQ8_SHEP2</name>
<feature type="coiled-coil region" evidence="1">
    <location>
        <begin position="13"/>
        <end position="40"/>
    </location>
</feature>
<dbReference type="PANTHER" id="PTHR37812:SF1">
    <property type="entry name" value="MU-LIKE PROPHAGE FLUMU PROTEIN C"/>
    <property type="match status" value="1"/>
</dbReference>
<dbReference type="OrthoDB" id="6387485at2"/>
<dbReference type="PANTHER" id="PTHR37812">
    <property type="entry name" value="MU-LIKE PROPHAGE FLUMU PROTEIN C"/>
    <property type="match status" value="1"/>
</dbReference>
<dbReference type="EMBL" id="CP002457">
    <property type="protein sequence ID" value="ADV56333.1"/>
    <property type="molecule type" value="Genomic_DNA"/>
</dbReference>
<evidence type="ECO:0000313" key="3">
    <source>
        <dbReference type="EMBL" id="ADV56093.1"/>
    </source>
</evidence>
<dbReference type="FunFam" id="1.10.10.60:FF:000760">
    <property type="entry name" value="Mu phage middle operon regulator Mor"/>
    <property type="match status" value="1"/>
</dbReference>
<dbReference type="Gene3D" id="1.10.10.60">
    <property type="entry name" value="Homeodomain-like"/>
    <property type="match status" value="1"/>
</dbReference>
<dbReference type="InterPro" id="IPR009057">
    <property type="entry name" value="Homeodomain-like_sf"/>
</dbReference>
<dbReference type="KEGG" id="shp:Sput200_3974"/>
<keyword evidence="1" id="KW-0175">Coiled coil</keyword>
<organism evidence="4 5">
    <name type="scientific">Shewanella putrefaciens (strain 200)</name>
    <dbReference type="NCBI Taxonomy" id="399804"/>
    <lineage>
        <taxon>Bacteria</taxon>
        <taxon>Pseudomonadati</taxon>
        <taxon>Pseudomonadota</taxon>
        <taxon>Gammaproteobacteria</taxon>
        <taxon>Alteromonadales</taxon>
        <taxon>Shewanellaceae</taxon>
        <taxon>Shewanella</taxon>
    </lineage>
</organism>
<evidence type="ECO:0000259" key="2">
    <source>
        <dbReference type="Pfam" id="PF08765"/>
    </source>
</evidence>
<dbReference type="InterPro" id="IPR014875">
    <property type="entry name" value="Mor_transcription_activator"/>
</dbReference>
<dbReference type="SUPFAM" id="SSF46689">
    <property type="entry name" value="Homeodomain-like"/>
    <property type="match status" value="1"/>
</dbReference>
<evidence type="ECO:0000313" key="4">
    <source>
        <dbReference type="EMBL" id="ADV56333.1"/>
    </source>
</evidence>
<dbReference type="Pfam" id="PF08765">
    <property type="entry name" value="Mor"/>
    <property type="match status" value="1"/>
</dbReference>
<dbReference type="AlphaFoldDB" id="E6XHQ8"/>
<dbReference type="InterPro" id="IPR052411">
    <property type="entry name" value="c-mor_Regulatory_Protein"/>
</dbReference>
<accession>E6XHQ8</accession>
<evidence type="ECO:0000313" key="5">
    <source>
        <dbReference type="Proteomes" id="UP000008209"/>
    </source>
</evidence>
<protein>
    <submittedName>
        <fullName evidence="4">Mor transcription activator domain protein</fullName>
    </submittedName>
</protein>
<proteinExistence type="predicted"/>
<reference evidence="4 5" key="1">
    <citation type="submission" date="2011-01" db="EMBL/GenBank/DDBJ databases">
        <title>Complete sequence of Shewanella putrefaciens 200.</title>
        <authorList>
            <consortium name="US DOE Joint Genome Institute"/>
            <person name="Lucas S."/>
            <person name="Copeland A."/>
            <person name="Lapidus A."/>
            <person name="Cheng J.-F."/>
            <person name="Bruce D."/>
            <person name="Goodwin L."/>
            <person name="Pitluck S."/>
            <person name="Munk A.C."/>
            <person name="Detter J.C."/>
            <person name="Han C."/>
            <person name="Tapia R."/>
            <person name="Land M."/>
            <person name="Hauser L."/>
            <person name="Chang Y.-J."/>
            <person name="Jeffries C."/>
            <person name="Kyrpides N."/>
            <person name="Ivanova N."/>
            <person name="Mikhailova N."/>
            <person name="Kolker E."/>
            <person name="Lawrence C."/>
            <person name="McCue L.A."/>
            <person name="DiChristina T."/>
            <person name="Nealson K."/>
            <person name="Fredrickson J.K."/>
            <person name="Woyke T."/>
        </authorList>
    </citation>
    <scope>NUCLEOTIDE SEQUENCE [LARGE SCALE GENOMIC DNA]</scope>
    <source>
        <strain evidence="4 5">200</strain>
    </source>
</reference>
<dbReference type="EMBL" id="CP002457">
    <property type="protein sequence ID" value="ADV56093.1"/>
    <property type="molecule type" value="Genomic_DNA"/>
</dbReference>
<sequence length="148" mass="17000">MKPNLDNQQDNQLDLLSSNAAELEQALAALSELKDDERSDFIHRWPSTLQSLSALMQVTLKKHGISNADRISEDLATGLSIYFGGRDMYIPNGESLKKALRDIKIWREFRGNNLEQLSRDYGLTERRISEIIAEQRAVLIARKQRRLF</sequence>
<dbReference type="PATRIC" id="fig|399804.5.peg.3845"/>
<dbReference type="Proteomes" id="UP000008209">
    <property type="component" value="Chromosome"/>
</dbReference>
<dbReference type="KEGG" id="shp:Sput200_3714"/>
<dbReference type="HOGENOM" id="CLU_141450_0_1_6"/>
<evidence type="ECO:0000256" key="1">
    <source>
        <dbReference type="SAM" id="Coils"/>
    </source>
</evidence>